<feature type="domain" description="Histidine kinase" evidence="12">
    <location>
        <begin position="238"/>
        <end position="436"/>
    </location>
</feature>
<keyword evidence="10 11" id="KW-0472">Membrane</keyword>
<evidence type="ECO:0000256" key="4">
    <source>
        <dbReference type="ARBA" id="ARBA00022553"/>
    </source>
</evidence>
<evidence type="ECO:0000256" key="1">
    <source>
        <dbReference type="ARBA" id="ARBA00000085"/>
    </source>
</evidence>
<dbReference type="Gene3D" id="1.10.287.130">
    <property type="match status" value="1"/>
</dbReference>
<dbReference type="EMBL" id="JAMXQS010000009">
    <property type="protein sequence ID" value="MCO6051851.1"/>
    <property type="molecule type" value="Genomic_DNA"/>
</dbReference>
<evidence type="ECO:0000256" key="5">
    <source>
        <dbReference type="ARBA" id="ARBA00022679"/>
    </source>
</evidence>
<keyword evidence="8 11" id="KW-1133">Transmembrane helix</keyword>
<gene>
    <name evidence="14" type="ORF">NGM99_18860</name>
</gene>
<protein>
    <recommendedName>
        <fullName evidence="3">histidine kinase</fullName>
        <ecNumber evidence="3">2.7.13.3</ecNumber>
    </recommendedName>
</protein>
<dbReference type="InterPro" id="IPR005467">
    <property type="entry name" value="His_kinase_dom"/>
</dbReference>
<evidence type="ECO:0000256" key="3">
    <source>
        <dbReference type="ARBA" id="ARBA00012438"/>
    </source>
</evidence>
<dbReference type="GO" id="GO:0016301">
    <property type="term" value="F:kinase activity"/>
    <property type="evidence" value="ECO:0007669"/>
    <property type="project" value="UniProtKB-KW"/>
</dbReference>
<dbReference type="PANTHER" id="PTHR45436:SF5">
    <property type="entry name" value="SENSOR HISTIDINE KINASE TRCS"/>
    <property type="match status" value="1"/>
</dbReference>
<evidence type="ECO:0000256" key="8">
    <source>
        <dbReference type="ARBA" id="ARBA00022989"/>
    </source>
</evidence>
<comment type="catalytic activity">
    <reaction evidence="1">
        <text>ATP + protein L-histidine = ADP + protein N-phospho-L-histidine.</text>
        <dbReference type="EC" id="2.7.13.3"/>
    </reaction>
</comment>
<dbReference type="Pfam" id="PF02518">
    <property type="entry name" value="HATPase_c"/>
    <property type="match status" value="1"/>
</dbReference>
<dbReference type="PROSITE" id="PS50109">
    <property type="entry name" value="HIS_KIN"/>
    <property type="match status" value="1"/>
</dbReference>
<evidence type="ECO:0000256" key="2">
    <source>
        <dbReference type="ARBA" id="ARBA00004370"/>
    </source>
</evidence>
<evidence type="ECO:0000313" key="15">
    <source>
        <dbReference type="Proteomes" id="UP001205906"/>
    </source>
</evidence>
<dbReference type="PROSITE" id="PS50885">
    <property type="entry name" value="HAMP"/>
    <property type="match status" value="1"/>
</dbReference>
<dbReference type="InterPro" id="IPR036097">
    <property type="entry name" value="HisK_dim/P_sf"/>
</dbReference>
<dbReference type="InterPro" id="IPR050428">
    <property type="entry name" value="TCS_sensor_his_kinase"/>
</dbReference>
<sequence length="437" mass="46817">MPRSLAGRLLLAAGAAIAVALVVAGVLISSVLERFVVRQVDGRLDAQIALLDASLADGDASLEEARDRPPFDRREKWVWVVSRDNRITTSAFLGSQPDFSGRGREADPGEIRPFDLKEDDGRLIHWRVLRKNGSGSLIAAGAPYDPAIGRPLAEAMQPLVLALLALGTALLLAALIQVRLGLRPLRALQEELHAIRAGKRQSVSENQPSEVMPLATELNKLLSENAEGLARARRHAANLAHGLKTPLATLAAAPSATQDPQTSDLVERMDRLIRHHLTRARAAALGETSRARTEASARLGDLADVMRAVHAPKPVAVEIDLPAETVVACEAQDFDEIFGNLLDNAFKWARGTVRISASREQRKICIRIEDDGPGISAEAVEDVLKPGKRLDETVPGYGFGLPIATELAELYGGSVRLGASADLKGACAEVRLPSAQG</sequence>
<proteinExistence type="predicted"/>
<evidence type="ECO:0000259" key="12">
    <source>
        <dbReference type="PROSITE" id="PS50109"/>
    </source>
</evidence>
<accession>A0ABT1CAK5</accession>
<reference evidence="14 15" key="1">
    <citation type="submission" date="2022-06" db="EMBL/GenBank/DDBJ databases">
        <title>Mesorhizobium sp. strain RP14 Genome sequencing and assembly.</title>
        <authorList>
            <person name="Kim I."/>
        </authorList>
    </citation>
    <scope>NUCLEOTIDE SEQUENCE [LARGE SCALE GENOMIC DNA]</scope>
    <source>
        <strain evidence="15">RP14(2022)</strain>
    </source>
</reference>
<keyword evidence="9" id="KW-0902">Two-component regulatory system</keyword>
<dbReference type="RefSeq" id="WP_252821823.1">
    <property type="nucleotide sequence ID" value="NZ_JAMXQS010000009.1"/>
</dbReference>
<evidence type="ECO:0000313" key="14">
    <source>
        <dbReference type="EMBL" id="MCO6051851.1"/>
    </source>
</evidence>
<dbReference type="Proteomes" id="UP001205906">
    <property type="component" value="Unassembled WGS sequence"/>
</dbReference>
<keyword evidence="15" id="KW-1185">Reference proteome</keyword>
<evidence type="ECO:0000256" key="11">
    <source>
        <dbReference type="SAM" id="Phobius"/>
    </source>
</evidence>
<evidence type="ECO:0000256" key="7">
    <source>
        <dbReference type="ARBA" id="ARBA00022777"/>
    </source>
</evidence>
<feature type="transmembrane region" description="Helical" evidence="11">
    <location>
        <begin position="155"/>
        <end position="176"/>
    </location>
</feature>
<dbReference type="Gene3D" id="3.30.565.10">
    <property type="entry name" value="Histidine kinase-like ATPase, C-terminal domain"/>
    <property type="match status" value="1"/>
</dbReference>
<organism evidence="14 15">
    <name type="scientific">Mesorhizobium liriopis</name>
    <dbReference type="NCBI Taxonomy" id="2953882"/>
    <lineage>
        <taxon>Bacteria</taxon>
        <taxon>Pseudomonadati</taxon>
        <taxon>Pseudomonadota</taxon>
        <taxon>Alphaproteobacteria</taxon>
        <taxon>Hyphomicrobiales</taxon>
        <taxon>Phyllobacteriaceae</taxon>
        <taxon>Mesorhizobium</taxon>
    </lineage>
</organism>
<dbReference type="PRINTS" id="PR00344">
    <property type="entry name" value="BCTRLSENSOR"/>
</dbReference>
<dbReference type="EC" id="2.7.13.3" evidence="3"/>
<dbReference type="PANTHER" id="PTHR45436">
    <property type="entry name" value="SENSOR HISTIDINE KINASE YKOH"/>
    <property type="match status" value="1"/>
</dbReference>
<dbReference type="InterPro" id="IPR004358">
    <property type="entry name" value="Sig_transdc_His_kin-like_C"/>
</dbReference>
<evidence type="ECO:0000256" key="10">
    <source>
        <dbReference type="ARBA" id="ARBA00023136"/>
    </source>
</evidence>
<keyword evidence="6 11" id="KW-0812">Transmembrane</keyword>
<evidence type="ECO:0000259" key="13">
    <source>
        <dbReference type="PROSITE" id="PS50885"/>
    </source>
</evidence>
<dbReference type="SMART" id="SM00387">
    <property type="entry name" value="HATPase_c"/>
    <property type="match status" value="1"/>
</dbReference>
<dbReference type="SUPFAM" id="SSF55874">
    <property type="entry name" value="ATPase domain of HSP90 chaperone/DNA topoisomerase II/histidine kinase"/>
    <property type="match status" value="1"/>
</dbReference>
<evidence type="ECO:0000256" key="9">
    <source>
        <dbReference type="ARBA" id="ARBA00023012"/>
    </source>
</evidence>
<name>A0ABT1CAK5_9HYPH</name>
<dbReference type="InterPro" id="IPR003660">
    <property type="entry name" value="HAMP_dom"/>
</dbReference>
<dbReference type="InterPro" id="IPR036890">
    <property type="entry name" value="HATPase_C_sf"/>
</dbReference>
<feature type="domain" description="HAMP" evidence="13">
    <location>
        <begin position="179"/>
        <end position="230"/>
    </location>
</feature>
<dbReference type="SUPFAM" id="SSF47384">
    <property type="entry name" value="Homodimeric domain of signal transducing histidine kinase"/>
    <property type="match status" value="1"/>
</dbReference>
<keyword evidence="7 14" id="KW-0418">Kinase</keyword>
<evidence type="ECO:0000256" key="6">
    <source>
        <dbReference type="ARBA" id="ARBA00022692"/>
    </source>
</evidence>
<keyword evidence="5" id="KW-0808">Transferase</keyword>
<dbReference type="InterPro" id="IPR003594">
    <property type="entry name" value="HATPase_dom"/>
</dbReference>
<keyword evidence="4" id="KW-0597">Phosphoprotein</keyword>
<comment type="subcellular location">
    <subcellularLocation>
        <location evidence="2">Membrane</location>
    </subcellularLocation>
</comment>
<comment type="caution">
    <text evidence="14">The sequence shown here is derived from an EMBL/GenBank/DDBJ whole genome shotgun (WGS) entry which is preliminary data.</text>
</comment>